<dbReference type="Gene3D" id="3.90.1640.10">
    <property type="entry name" value="inorganic pyrophosphatase (n-terminal core)"/>
    <property type="match status" value="1"/>
</dbReference>
<dbReference type="AlphaFoldDB" id="A0A382PDR6"/>
<evidence type="ECO:0000259" key="1">
    <source>
        <dbReference type="Pfam" id="PF01368"/>
    </source>
</evidence>
<feature type="non-terminal residue" evidence="2">
    <location>
        <position position="285"/>
    </location>
</feature>
<sequence>MKNTFIASQKQPIKGEIWIGNIDRAVTLIGEKENFLFCGDIDPDSVGSMVALALFLRLMDKQASIVLTDGLSENLNYLVSILSHNSIRILKTENEIKDLGKNLEAIIICDTANLKLIPFYSVLLENFISKNLQVIEIDHHFGADSTDVTRDGIKLFREANSTTEIIGELLQSLTKSYPKVLNPFNQRNILLGLITGLLGDTAGGKVIPFKEDFDYWMKEWGERLMQNTRWRKTKHGRSGDSQDSKFKNPENVRKYLDHISSEQERHVKALTSKVDSQDGLGFLNL</sequence>
<dbReference type="InterPro" id="IPR038763">
    <property type="entry name" value="DHH_sf"/>
</dbReference>
<reference evidence="2" key="1">
    <citation type="submission" date="2018-05" db="EMBL/GenBank/DDBJ databases">
        <authorList>
            <person name="Lanie J.A."/>
            <person name="Ng W.-L."/>
            <person name="Kazmierczak K.M."/>
            <person name="Andrzejewski T.M."/>
            <person name="Davidsen T.M."/>
            <person name="Wayne K.J."/>
            <person name="Tettelin H."/>
            <person name="Glass J.I."/>
            <person name="Rusch D."/>
            <person name="Podicherti R."/>
            <person name="Tsui H.-C.T."/>
            <person name="Winkler M.E."/>
        </authorList>
    </citation>
    <scope>NUCLEOTIDE SEQUENCE</scope>
</reference>
<dbReference type="EMBL" id="UINC01106704">
    <property type="protein sequence ID" value="SVC71543.1"/>
    <property type="molecule type" value="Genomic_DNA"/>
</dbReference>
<dbReference type="SUPFAM" id="SSF64182">
    <property type="entry name" value="DHH phosphoesterases"/>
    <property type="match status" value="1"/>
</dbReference>
<gene>
    <name evidence="2" type="ORF">METZ01_LOCUS324397</name>
</gene>
<feature type="domain" description="DDH" evidence="1">
    <location>
        <begin position="36"/>
        <end position="176"/>
    </location>
</feature>
<protein>
    <recommendedName>
        <fullName evidence="1">DDH domain-containing protein</fullName>
    </recommendedName>
</protein>
<evidence type="ECO:0000313" key="2">
    <source>
        <dbReference type="EMBL" id="SVC71543.1"/>
    </source>
</evidence>
<organism evidence="2">
    <name type="scientific">marine metagenome</name>
    <dbReference type="NCBI Taxonomy" id="408172"/>
    <lineage>
        <taxon>unclassified sequences</taxon>
        <taxon>metagenomes</taxon>
        <taxon>ecological metagenomes</taxon>
    </lineage>
</organism>
<dbReference type="PANTHER" id="PTHR47618">
    <property type="entry name" value="BIFUNCTIONAL OLIGORIBONUCLEASE AND PAP PHOSPHATASE NRNA"/>
    <property type="match status" value="1"/>
</dbReference>
<dbReference type="Pfam" id="PF01368">
    <property type="entry name" value="DHH"/>
    <property type="match status" value="1"/>
</dbReference>
<accession>A0A382PDR6</accession>
<dbReference type="PANTHER" id="PTHR47618:SF1">
    <property type="entry name" value="BIFUNCTIONAL OLIGORIBONUCLEASE AND PAP PHOSPHATASE NRNA"/>
    <property type="match status" value="1"/>
</dbReference>
<dbReference type="InterPro" id="IPR051319">
    <property type="entry name" value="Oligoribo/pAp-PDE_c-di-AMP_PDE"/>
</dbReference>
<name>A0A382PDR6_9ZZZZ</name>
<proteinExistence type="predicted"/>
<dbReference type="InterPro" id="IPR001667">
    <property type="entry name" value="DDH_dom"/>
</dbReference>